<reference evidence="2 3" key="1">
    <citation type="submission" date="2023-03" db="EMBL/GenBank/DDBJ databases">
        <title>Thalassotalea loyana LMG 22536T draft genome sequence.</title>
        <authorList>
            <person name="Sawabe T."/>
        </authorList>
    </citation>
    <scope>NUCLEOTIDE SEQUENCE [LARGE SCALE GENOMIC DNA]</scope>
    <source>
        <strain evidence="2 3">LMG 22536</strain>
    </source>
</reference>
<dbReference type="Proteomes" id="UP001157134">
    <property type="component" value="Unassembled WGS sequence"/>
</dbReference>
<accession>A0ABQ6HFT5</accession>
<dbReference type="EMBL" id="BSSV01000008">
    <property type="protein sequence ID" value="GLX86963.1"/>
    <property type="molecule type" value="Genomic_DNA"/>
</dbReference>
<organism evidence="2 3">
    <name type="scientific">Thalassotalea loyana</name>
    <dbReference type="NCBI Taxonomy" id="280483"/>
    <lineage>
        <taxon>Bacteria</taxon>
        <taxon>Pseudomonadati</taxon>
        <taxon>Pseudomonadota</taxon>
        <taxon>Gammaproteobacteria</taxon>
        <taxon>Alteromonadales</taxon>
        <taxon>Colwelliaceae</taxon>
        <taxon>Thalassotalea</taxon>
    </lineage>
</organism>
<sequence>MEHCCSQMNRQLSLKCEHHPNEFDCPDVLVNYNPKFDEYGLIIHNGGTVTMEMFYCPWCGSKLPESKRDLWFDVLEGLGFDNPTEQNIPSEFLSSAWLECGKYN</sequence>
<dbReference type="Pfam" id="PF22400">
    <property type="entry name" value="DUF6980"/>
    <property type="match status" value="1"/>
</dbReference>
<evidence type="ECO:0000313" key="3">
    <source>
        <dbReference type="Proteomes" id="UP001157134"/>
    </source>
</evidence>
<evidence type="ECO:0000313" key="2">
    <source>
        <dbReference type="EMBL" id="GLX86963.1"/>
    </source>
</evidence>
<dbReference type="RefSeq" id="WP_407704903.1">
    <property type="nucleotide sequence ID" value="NZ_BSSV01000008.1"/>
</dbReference>
<evidence type="ECO:0000259" key="1">
    <source>
        <dbReference type="Pfam" id="PF22400"/>
    </source>
</evidence>
<dbReference type="InterPro" id="IPR053918">
    <property type="entry name" value="DUF6980"/>
</dbReference>
<name>A0ABQ6HFT5_9GAMM</name>
<protein>
    <recommendedName>
        <fullName evidence="1">DUF6980 domain-containing protein</fullName>
    </recommendedName>
</protein>
<gene>
    <name evidence="2" type="ORF">tloyanaT_32160</name>
</gene>
<proteinExistence type="predicted"/>
<feature type="domain" description="DUF6980" evidence="1">
    <location>
        <begin position="2"/>
        <end position="98"/>
    </location>
</feature>
<comment type="caution">
    <text evidence="2">The sequence shown here is derived from an EMBL/GenBank/DDBJ whole genome shotgun (WGS) entry which is preliminary data.</text>
</comment>
<keyword evidence="3" id="KW-1185">Reference proteome</keyword>